<dbReference type="InterPro" id="IPR002686">
    <property type="entry name" value="Transposase_17"/>
</dbReference>
<dbReference type="InterPro" id="IPR036515">
    <property type="entry name" value="Transposase_17_sf"/>
</dbReference>
<dbReference type="SUPFAM" id="SSF143422">
    <property type="entry name" value="Transposase IS200-like"/>
    <property type="match status" value="1"/>
</dbReference>
<feature type="domain" description="Transposase IS200-like" evidence="1">
    <location>
        <begin position="9"/>
        <end position="123"/>
    </location>
</feature>
<organism evidence="2 3">
    <name type="scientific">Sporomusa acidovorans (strain ATCC 49682 / DSM 3132 / Mol)</name>
    <dbReference type="NCBI Taxonomy" id="1123286"/>
    <lineage>
        <taxon>Bacteria</taxon>
        <taxon>Bacillati</taxon>
        <taxon>Bacillota</taxon>
        <taxon>Negativicutes</taxon>
        <taxon>Selenomonadales</taxon>
        <taxon>Sporomusaceae</taxon>
        <taxon>Sporomusa</taxon>
    </lineage>
</organism>
<evidence type="ECO:0000313" key="2">
    <source>
        <dbReference type="EMBL" id="XFO74349.1"/>
    </source>
</evidence>
<dbReference type="SMART" id="SM01321">
    <property type="entry name" value="Y1_Tnp"/>
    <property type="match status" value="1"/>
</dbReference>
<dbReference type="NCBIfam" id="NF047646">
    <property type="entry name" value="REP_Tyr_transpos"/>
    <property type="match status" value="1"/>
</dbReference>
<evidence type="ECO:0000259" key="1">
    <source>
        <dbReference type="SMART" id="SM01321"/>
    </source>
</evidence>
<name>A0ABZ3J7H9_SPOA4</name>
<dbReference type="PANTHER" id="PTHR34322:SF2">
    <property type="entry name" value="TRANSPOSASE IS200-LIKE DOMAIN-CONTAINING PROTEIN"/>
    <property type="match status" value="1"/>
</dbReference>
<gene>
    <name evidence="2" type="ORF">SPACI_044590</name>
</gene>
<dbReference type="EMBL" id="CP155571">
    <property type="protein sequence ID" value="XFO74349.1"/>
    <property type="molecule type" value="Genomic_DNA"/>
</dbReference>
<protein>
    <recommendedName>
        <fullName evidence="1">Transposase IS200-like domain-containing protein</fullName>
    </recommendedName>
</protein>
<evidence type="ECO:0000313" key="3">
    <source>
        <dbReference type="Proteomes" id="UP000216052"/>
    </source>
</evidence>
<dbReference type="PANTHER" id="PTHR34322">
    <property type="entry name" value="TRANSPOSASE, Y1_TNP DOMAIN-CONTAINING"/>
    <property type="match status" value="1"/>
</dbReference>
<dbReference type="Pfam" id="PF01797">
    <property type="entry name" value="Y1_Tnp"/>
    <property type="match status" value="1"/>
</dbReference>
<dbReference type="Gene3D" id="3.30.70.1290">
    <property type="entry name" value="Transposase IS200-like"/>
    <property type="match status" value="1"/>
</dbReference>
<accession>A0ABZ3J7H9</accession>
<sequence length="266" mass="31602">MPRGSRKKSESKMYHVMIRGNERKEIFLDDDDKLRFIEILKEKKQDKKYSIYAYCLMDNHVHLLVNEGNETISQIMKKINISYAYYFNKKYSRIGHLFQDRFKSEAIEDEGYLLSAVRYIHNNPVKAHIVMQAEDYKWSSYGLYVGKCQYAKDSIDEEFILGIFSCEREKAVELFKEFSRQENQDSFIEYKEEEKVNKTIQNEQEAKEYIIEQLRKHNVSLEEITNVANIRIRNDLIVKLKNKSSLSVRQIAEILGIGRNIVQRVQ</sequence>
<reference evidence="2" key="1">
    <citation type="submission" date="2024-05" db="EMBL/GenBank/DDBJ databases">
        <title>Isolation and characterization of Sporomusa carbonis sp. nov., a carboxydotrophic hydrogenogen in the genus of Sporomusa isolated from a charcoal burning pile.</title>
        <authorList>
            <person name="Boeer T."/>
            <person name="Rosenbaum F."/>
            <person name="Eysell L."/>
            <person name="Mueller V."/>
            <person name="Daniel R."/>
            <person name="Poehlein A."/>
        </authorList>
    </citation>
    <scope>NUCLEOTIDE SEQUENCE [LARGE SCALE GENOMIC DNA]</scope>
    <source>
        <strain evidence="2">DSM 3132</strain>
    </source>
</reference>
<keyword evidence="3" id="KW-1185">Reference proteome</keyword>
<proteinExistence type="predicted"/>
<dbReference type="Proteomes" id="UP000216052">
    <property type="component" value="Chromosome"/>
</dbReference>